<dbReference type="OrthoDB" id="7868545at2"/>
<protein>
    <recommendedName>
        <fullName evidence="4">Cold shock protein, CspA family</fullName>
    </recommendedName>
</protein>
<accession>A0A1I4ALU4</accession>
<dbReference type="AlphaFoldDB" id="A0A1I4ALU4"/>
<reference evidence="3" key="1">
    <citation type="submission" date="2016-10" db="EMBL/GenBank/DDBJ databases">
        <authorList>
            <person name="Varghese N."/>
            <person name="Submissions S."/>
        </authorList>
    </citation>
    <scope>NUCLEOTIDE SEQUENCE [LARGE SCALE GENOMIC DNA]</scope>
    <source>
        <strain evidence="3">DSM 28453</strain>
    </source>
</reference>
<dbReference type="STRING" id="1280847.SAMN04488036_101426"/>
<evidence type="ECO:0000256" key="1">
    <source>
        <dbReference type="SAM" id="MobiDB-lite"/>
    </source>
</evidence>
<proteinExistence type="predicted"/>
<name>A0A1I4ALU4_9RHOB</name>
<keyword evidence="3" id="KW-1185">Reference proteome</keyword>
<dbReference type="Proteomes" id="UP000198851">
    <property type="component" value="Unassembled WGS sequence"/>
</dbReference>
<sequence>MLGVVLWHDQESNRALIWCEDQGDLAYFNGTEDLKSREFAQLGEGDLVRFDVSEGHNRRYASNPMPVDRGQYASLPDILRQNGRDTGLQGHAGDDTNTRVSRPVAKRRGSNVVPFPTNGYALAAVE</sequence>
<gene>
    <name evidence="2" type="ORF">SAMN04488036_101426</name>
</gene>
<feature type="region of interest" description="Disordered" evidence="1">
    <location>
        <begin position="81"/>
        <end position="104"/>
    </location>
</feature>
<evidence type="ECO:0000313" key="3">
    <source>
        <dbReference type="Proteomes" id="UP000198851"/>
    </source>
</evidence>
<evidence type="ECO:0000313" key="2">
    <source>
        <dbReference type="EMBL" id="SFK56666.1"/>
    </source>
</evidence>
<dbReference type="EMBL" id="FOSZ01000001">
    <property type="protein sequence ID" value="SFK56666.1"/>
    <property type="molecule type" value="Genomic_DNA"/>
</dbReference>
<organism evidence="2 3">
    <name type="scientific">Shimia haliotis</name>
    <dbReference type="NCBI Taxonomy" id="1280847"/>
    <lineage>
        <taxon>Bacteria</taxon>
        <taxon>Pseudomonadati</taxon>
        <taxon>Pseudomonadota</taxon>
        <taxon>Alphaproteobacteria</taxon>
        <taxon>Rhodobacterales</taxon>
        <taxon>Roseobacteraceae</taxon>
    </lineage>
</organism>
<evidence type="ECO:0008006" key="4">
    <source>
        <dbReference type="Google" id="ProtNLM"/>
    </source>
</evidence>
<dbReference type="RefSeq" id="WP_093319651.1">
    <property type="nucleotide sequence ID" value="NZ_FOSZ01000001.1"/>
</dbReference>